<dbReference type="EC" id="2.6.1.39" evidence="7"/>
<dbReference type="PANTHER" id="PTHR42790:SF19">
    <property type="entry name" value="KYNURENINE_ALPHA-AMINOADIPATE AMINOTRANSFERASE, MITOCHONDRIAL"/>
    <property type="match status" value="1"/>
</dbReference>
<name>A0A5B9QT98_9BACT</name>
<dbReference type="AlphaFoldDB" id="A0A5B9QT98"/>
<evidence type="ECO:0000256" key="1">
    <source>
        <dbReference type="ARBA" id="ARBA00001933"/>
    </source>
</evidence>
<feature type="domain" description="Aminotransferase class I/classII large" evidence="6">
    <location>
        <begin position="65"/>
        <end position="410"/>
    </location>
</feature>
<protein>
    <submittedName>
        <fullName evidence="7">2-aminoadipate transaminase</fullName>
        <ecNumber evidence="7">2.6.1.39</ecNumber>
    </submittedName>
</protein>
<dbReference type="PANTHER" id="PTHR42790">
    <property type="entry name" value="AMINOTRANSFERASE"/>
    <property type="match status" value="1"/>
</dbReference>
<evidence type="ECO:0000313" key="7">
    <source>
        <dbReference type="EMBL" id="QEG42238.1"/>
    </source>
</evidence>
<dbReference type="InterPro" id="IPR015421">
    <property type="entry name" value="PyrdxlP-dep_Trfase_major"/>
</dbReference>
<feature type="region of interest" description="Disordered" evidence="5">
    <location>
        <begin position="1"/>
        <end position="21"/>
    </location>
</feature>
<gene>
    <name evidence="7" type="primary">lysN</name>
    <name evidence="7" type="ORF">UC8_42720</name>
</gene>
<dbReference type="KEGG" id="rul:UC8_42720"/>
<sequence>MSAAPLPSFTDEPLSLSRQAAAAPEQPISRLMADALDNPKLISLAAGFVDEHSLPCELVKKHVGLLMRDPSEGPRALQYGLAAGDLELRQRIARRYFADAWEQRSEAMLLSTGSNQLLHLISECLMEAGDIVLCAAPTYFVYLAVLRDLGVEAVGVDCDAQGMCPEALQENLDDLTAQGKRQRVKILYLVPYFDNPAGATMPAERREAILEVLRREADGGPPIALLADNAYRDLRYDGQDVPCFLDLGAEPRWTIETGTFSKNLSPGIRVGWGVFPEPLHTALLRRKSVIDFGSPHLSQCLVREILADDELDQHLCDVLRPAYRRKRDAMVEACERWLRPIDGVQFENPGGGLYVWLKVPAPLVTSAGSPLWEACIRNGVLYVPGEFCFASQGAAVQANTMRLSFGVQSENRIAEGIKLLAEAVKAELV</sequence>
<dbReference type="GO" id="GO:0047536">
    <property type="term" value="F:2-aminoadipate transaminase activity"/>
    <property type="evidence" value="ECO:0007669"/>
    <property type="project" value="UniProtKB-EC"/>
</dbReference>
<dbReference type="CDD" id="cd00609">
    <property type="entry name" value="AAT_like"/>
    <property type="match status" value="1"/>
</dbReference>
<evidence type="ECO:0000256" key="5">
    <source>
        <dbReference type="SAM" id="MobiDB-lite"/>
    </source>
</evidence>
<dbReference type="InterPro" id="IPR004839">
    <property type="entry name" value="Aminotransferase_I/II_large"/>
</dbReference>
<dbReference type="Pfam" id="PF00155">
    <property type="entry name" value="Aminotran_1_2"/>
    <property type="match status" value="1"/>
</dbReference>
<dbReference type="Proteomes" id="UP000325286">
    <property type="component" value="Chromosome"/>
</dbReference>
<accession>A0A5B9QT98</accession>
<dbReference type="Gene3D" id="3.40.640.10">
    <property type="entry name" value="Type I PLP-dependent aspartate aminotransferase-like (Major domain)"/>
    <property type="match status" value="1"/>
</dbReference>
<keyword evidence="4" id="KW-0663">Pyridoxal phosphate</keyword>
<organism evidence="7 8">
    <name type="scientific">Roseimaritima ulvae</name>
    <dbReference type="NCBI Taxonomy" id="980254"/>
    <lineage>
        <taxon>Bacteria</taxon>
        <taxon>Pseudomonadati</taxon>
        <taxon>Planctomycetota</taxon>
        <taxon>Planctomycetia</taxon>
        <taxon>Pirellulales</taxon>
        <taxon>Pirellulaceae</taxon>
        <taxon>Roseimaritima</taxon>
    </lineage>
</organism>
<proteinExistence type="predicted"/>
<evidence type="ECO:0000256" key="4">
    <source>
        <dbReference type="ARBA" id="ARBA00022898"/>
    </source>
</evidence>
<reference evidence="7 8" key="1">
    <citation type="submission" date="2019-08" db="EMBL/GenBank/DDBJ databases">
        <title>Deep-cultivation of Planctomycetes and their phenomic and genomic characterization uncovers novel biology.</title>
        <authorList>
            <person name="Wiegand S."/>
            <person name="Jogler M."/>
            <person name="Boedeker C."/>
            <person name="Pinto D."/>
            <person name="Vollmers J."/>
            <person name="Rivas-Marin E."/>
            <person name="Kohn T."/>
            <person name="Peeters S.H."/>
            <person name="Heuer A."/>
            <person name="Rast P."/>
            <person name="Oberbeckmann S."/>
            <person name="Bunk B."/>
            <person name="Jeske O."/>
            <person name="Meyerdierks A."/>
            <person name="Storesund J.E."/>
            <person name="Kallscheuer N."/>
            <person name="Luecker S."/>
            <person name="Lage O.M."/>
            <person name="Pohl T."/>
            <person name="Merkel B.J."/>
            <person name="Hornburger P."/>
            <person name="Mueller R.-W."/>
            <person name="Bruemmer F."/>
            <person name="Labrenz M."/>
            <person name="Spormann A.M."/>
            <person name="Op den Camp H."/>
            <person name="Overmann J."/>
            <person name="Amann R."/>
            <person name="Jetten M.S.M."/>
            <person name="Mascher T."/>
            <person name="Medema M.H."/>
            <person name="Devos D.P."/>
            <person name="Kaster A.-K."/>
            <person name="Ovreas L."/>
            <person name="Rohde M."/>
            <person name="Galperin M.Y."/>
            <person name="Jogler C."/>
        </authorList>
    </citation>
    <scope>NUCLEOTIDE SEQUENCE [LARGE SCALE GENOMIC DNA]</scope>
    <source>
        <strain evidence="7 8">UC8</strain>
    </source>
</reference>
<evidence type="ECO:0000256" key="2">
    <source>
        <dbReference type="ARBA" id="ARBA00022576"/>
    </source>
</evidence>
<dbReference type="RefSeq" id="WP_162275874.1">
    <property type="nucleotide sequence ID" value="NZ_CP042914.1"/>
</dbReference>
<dbReference type="InterPro" id="IPR015422">
    <property type="entry name" value="PyrdxlP-dep_Trfase_small"/>
</dbReference>
<evidence type="ECO:0000256" key="3">
    <source>
        <dbReference type="ARBA" id="ARBA00022679"/>
    </source>
</evidence>
<dbReference type="InterPro" id="IPR015424">
    <property type="entry name" value="PyrdxlP-dep_Trfase"/>
</dbReference>
<dbReference type="GO" id="GO:0030170">
    <property type="term" value="F:pyridoxal phosphate binding"/>
    <property type="evidence" value="ECO:0007669"/>
    <property type="project" value="InterPro"/>
</dbReference>
<keyword evidence="8" id="KW-1185">Reference proteome</keyword>
<dbReference type="SUPFAM" id="SSF53383">
    <property type="entry name" value="PLP-dependent transferases"/>
    <property type="match status" value="1"/>
</dbReference>
<comment type="cofactor">
    <cofactor evidence="1">
        <name>pyridoxal 5'-phosphate</name>
        <dbReference type="ChEBI" id="CHEBI:597326"/>
    </cofactor>
</comment>
<keyword evidence="2 7" id="KW-0032">Aminotransferase</keyword>
<dbReference type="Gene3D" id="3.90.1150.10">
    <property type="entry name" value="Aspartate Aminotransferase, domain 1"/>
    <property type="match status" value="1"/>
</dbReference>
<dbReference type="GO" id="GO:1901605">
    <property type="term" value="P:alpha-amino acid metabolic process"/>
    <property type="evidence" value="ECO:0007669"/>
    <property type="project" value="TreeGrafter"/>
</dbReference>
<keyword evidence="3 7" id="KW-0808">Transferase</keyword>
<evidence type="ECO:0000259" key="6">
    <source>
        <dbReference type="Pfam" id="PF00155"/>
    </source>
</evidence>
<dbReference type="InterPro" id="IPR050859">
    <property type="entry name" value="Class-I_PLP-dep_aminotransf"/>
</dbReference>
<evidence type="ECO:0000313" key="8">
    <source>
        <dbReference type="Proteomes" id="UP000325286"/>
    </source>
</evidence>
<dbReference type="EMBL" id="CP042914">
    <property type="protein sequence ID" value="QEG42238.1"/>
    <property type="molecule type" value="Genomic_DNA"/>
</dbReference>